<name>A0ABU9LRY2_9BACT</name>
<proteinExistence type="predicted"/>
<gene>
    <name evidence="2" type="ORF">AAFH49_04385</name>
</gene>
<accession>A0ABU9LRY2</accession>
<evidence type="ECO:0000313" key="2">
    <source>
        <dbReference type="EMBL" id="MEL5993434.1"/>
    </source>
</evidence>
<feature type="transmembrane region" description="Helical" evidence="1">
    <location>
        <begin position="37"/>
        <end position="60"/>
    </location>
</feature>
<feature type="transmembrane region" description="Helical" evidence="1">
    <location>
        <begin position="112"/>
        <end position="135"/>
    </location>
</feature>
<evidence type="ECO:0000313" key="3">
    <source>
        <dbReference type="Proteomes" id="UP001479606"/>
    </source>
</evidence>
<keyword evidence="3" id="KW-1185">Reference proteome</keyword>
<dbReference type="RefSeq" id="WP_342296283.1">
    <property type="nucleotide sequence ID" value="NZ_JBCEVZ010000006.1"/>
</dbReference>
<keyword evidence="1" id="KW-1133">Transmembrane helix</keyword>
<comment type="caution">
    <text evidence="2">The sequence shown here is derived from an EMBL/GenBank/DDBJ whole genome shotgun (WGS) entry which is preliminary data.</text>
</comment>
<reference evidence="2 3" key="1">
    <citation type="journal article" date="2018" name="Arch. Microbiol.">
        <title>Hymenobacter segetis sp. nov., isolated from soil.</title>
        <authorList>
            <person name="Ten L.N."/>
            <person name="Lim S.J."/>
            <person name="Kim B.O."/>
            <person name="Kang I.K."/>
            <person name="Jung H.Y."/>
        </authorList>
    </citation>
    <scope>NUCLEOTIDE SEQUENCE [LARGE SCALE GENOMIC DNA]</scope>
    <source>
        <strain evidence="2 3">S7-3-11</strain>
    </source>
</reference>
<organism evidence="2 3">
    <name type="scientific">Hymenobacter segetis</name>
    <dbReference type="NCBI Taxonomy" id="2025509"/>
    <lineage>
        <taxon>Bacteria</taxon>
        <taxon>Pseudomonadati</taxon>
        <taxon>Bacteroidota</taxon>
        <taxon>Cytophagia</taxon>
        <taxon>Cytophagales</taxon>
        <taxon>Hymenobacteraceae</taxon>
        <taxon>Hymenobacter</taxon>
    </lineage>
</organism>
<keyword evidence="1" id="KW-0472">Membrane</keyword>
<dbReference type="Proteomes" id="UP001479606">
    <property type="component" value="Unassembled WGS sequence"/>
</dbReference>
<evidence type="ECO:0000256" key="1">
    <source>
        <dbReference type="SAM" id="Phobius"/>
    </source>
</evidence>
<feature type="transmembrane region" description="Helical" evidence="1">
    <location>
        <begin position="81"/>
        <end position="100"/>
    </location>
</feature>
<dbReference type="EMBL" id="JBCEVZ010000006">
    <property type="protein sequence ID" value="MEL5993434.1"/>
    <property type="molecule type" value="Genomic_DNA"/>
</dbReference>
<sequence length="187" mass="20869">MKFLLKIKHWQLFTLLFIPVLTADFVTISTHASGDYFSFRVFAAMLLLFVGVFFSWLYALATGLQQKLPPTVSMNITRFKIALFIPSAYITLIIADMFGAPLGATNGLTASALAVIIPLHLLSMAGIFYCIYFNAKSLKATELQRPVVFADYLGEIFIIWFFPIGIWAVQPRINALFGVSSTNPMLL</sequence>
<feature type="transmembrane region" description="Helical" evidence="1">
    <location>
        <begin position="12"/>
        <end position="31"/>
    </location>
</feature>
<keyword evidence="1" id="KW-0812">Transmembrane</keyword>
<protein>
    <submittedName>
        <fullName evidence="2">Uncharacterized protein</fullName>
    </submittedName>
</protein>
<feature type="transmembrane region" description="Helical" evidence="1">
    <location>
        <begin position="147"/>
        <end position="169"/>
    </location>
</feature>